<organism evidence="3 4">
    <name type="scientific">Serratia montpellierensis</name>
    <dbReference type="NCBI Taxonomy" id="2598730"/>
    <lineage>
        <taxon>Bacteria</taxon>
        <taxon>Pseudomonadati</taxon>
        <taxon>Pseudomonadota</taxon>
        <taxon>Gammaproteobacteria</taxon>
        <taxon>Enterobacterales</taxon>
        <taxon>Yersiniaceae</taxon>
        <taxon>Serratia</taxon>
    </lineage>
</organism>
<comment type="similarity">
    <text evidence="1">Belongs to the carbon-nitrogen hydrolase superfamily. Nitrilase family.</text>
</comment>
<dbReference type="GO" id="GO:0016787">
    <property type="term" value="F:hydrolase activity"/>
    <property type="evidence" value="ECO:0007669"/>
    <property type="project" value="UniProtKB-KW"/>
</dbReference>
<accession>A0ABS8JCV9</accession>
<dbReference type="InterPro" id="IPR000132">
    <property type="entry name" value="Nitrilase/CN_hydratase_CS"/>
</dbReference>
<comment type="caution">
    <text evidence="3">The sequence shown here is derived from an EMBL/GenBank/DDBJ whole genome shotgun (WGS) entry which is preliminary data.</text>
</comment>
<reference evidence="3 4" key="1">
    <citation type="submission" date="2019-08" db="EMBL/GenBank/DDBJ databases">
        <title>Genome sequencing of Psyttalia spp.-associated microbial isolates reveals a potentially novel species in the Serratia genus.</title>
        <authorList>
            <person name="Tannieres-Laurent M."/>
            <person name="Sparks M.E."/>
            <person name="Blackburn M.B."/>
            <person name="Gundersen-Rindal D.E."/>
            <person name="Bon M.-C."/>
        </authorList>
    </citation>
    <scope>NUCLEOTIDE SEQUENCE [LARGE SCALE GENOMIC DNA]</scope>
    <source>
        <strain evidence="4">Pon4B</strain>
    </source>
</reference>
<dbReference type="PROSITE" id="PS00921">
    <property type="entry name" value="NITRIL_CHT_2"/>
    <property type="match status" value="1"/>
</dbReference>
<keyword evidence="4" id="KW-1185">Reference proteome</keyword>
<dbReference type="Gene3D" id="3.60.110.10">
    <property type="entry name" value="Carbon-nitrogen hydrolase"/>
    <property type="match status" value="1"/>
</dbReference>
<dbReference type="PROSITE" id="PS50263">
    <property type="entry name" value="CN_HYDROLASE"/>
    <property type="match status" value="1"/>
</dbReference>
<dbReference type="PANTHER" id="PTHR46044">
    <property type="entry name" value="NITRILASE"/>
    <property type="match status" value="1"/>
</dbReference>
<dbReference type="PANTHER" id="PTHR46044:SF1">
    <property type="entry name" value="CN HYDROLASE DOMAIN-CONTAINING PROTEIN"/>
    <property type="match status" value="1"/>
</dbReference>
<evidence type="ECO:0000313" key="4">
    <source>
        <dbReference type="Proteomes" id="UP001199135"/>
    </source>
</evidence>
<dbReference type="Proteomes" id="UP001199135">
    <property type="component" value="Unassembled WGS sequence"/>
</dbReference>
<evidence type="ECO:0000313" key="3">
    <source>
        <dbReference type="EMBL" id="MCC7661824.1"/>
    </source>
</evidence>
<proteinExistence type="inferred from homology"/>
<dbReference type="InterPro" id="IPR044149">
    <property type="entry name" value="Nitrilases_CHs"/>
</dbReference>
<name>A0ABS8JCV9_9GAMM</name>
<protein>
    <submittedName>
        <fullName evidence="3">Carbon-nitrogen hydrolase family protein</fullName>
    </submittedName>
</protein>
<evidence type="ECO:0000259" key="2">
    <source>
        <dbReference type="PROSITE" id="PS50263"/>
    </source>
</evidence>
<keyword evidence="3" id="KW-0378">Hydrolase</keyword>
<dbReference type="Pfam" id="PF00795">
    <property type="entry name" value="CN_hydrolase"/>
    <property type="match status" value="1"/>
</dbReference>
<dbReference type="CDD" id="cd07564">
    <property type="entry name" value="nitrilases_CHs"/>
    <property type="match status" value="1"/>
</dbReference>
<dbReference type="InterPro" id="IPR036526">
    <property type="entry name" value="C-N_Hydrolase_sf"/>
</dbReference>
<dbReference type="InterPro" id="IPR003010">
    <property type="entry name" value="C-N_Hydrolase"/>
</dbReference>
<feature type="domain" description="CN hydrolase" evidence="2">
    <location>
        <begin position="4"/>
        <end position="269"/>
    </location>
</feature>
<sequence>MNKTTIAGLQLGTSQEGNCETLSQIISFEKDIVNCGAKLVVMPEALLGGYPKGGIFGTYMGYRLPEGKVEFEEYYKNAIDLNGPEVKALAELSKRTQASLVVGVIEREGSTLYCSALFFDPKIGLCKKHRKLMPTGTERLVWGMGDGSTLSVFETEAGLAGAGICWENFMPLFRTAMYAKGLKIWCAPTVDERDMWQASMRHIAYEGRCFVISACQVQASPNELGIDIPHWDPDRALIRGGSLIVNPMGDIIAGPLYSEKGLVVADIDPDDLIRARYDFDVVGHYSRPDIFSLKVNENVQKSVVFYSKENDKIDGGCG</sequence>
<evidence type="ECO:0000256" key="1">
    <source>
        <dbReference type="ARBA" id="ARBA00008129"/>
    </source>
</evidence>
<dbReference type="SUPFAM" id="SSF56317">
    <property type="entry name" value="Carbon-nitrogen hydrolase"/>
    <property type="match status" value="1"/>
</dbReference>
<gene>
    <name evidence="3" type="ORF">FUU20_24275</name>
</gene>
<dbReference type="RefSeq" id="WP_230491060.1">
    <property type="nucleotide sequence ID" value="NZ_VOSN01000002.1"/>
</dbReference>
<dbReference type="EMBL" id="VOSO01000023">
    <property type="protein sequence ID" value="MCC7661824.1"/>
    <property type="molecule type" value="Genomic_DNA"/>
</dbReference>